<evidence type="ECO:0000313" key="3">
    <source>
        <dbReference type="EMBL" id="AWB34421.1"/>
    </source>
</evidence>
<keyword evidence="4" id="KW-1185">Reference proteome</keyword>
<feature type="transmembrane region" description="Helical" evidence="1">
    <location>
        <begin position="7"/>
        <end position="25"/>
    </location>
</feature>
<name>A0A2R4XKW9_9BURK</name>
<gene>
    <name evidence="3" type="ORF">DBV39_12690</name>
</gene>
<dbReference type="Pfam" id="PF07331">
    <property type="entry name" value="TctB"/>
    <property type="match status" value="1"/>
</dbReference>
<feature type="transmembrane region" description="Helical" evidence="1">
    <location>
        <begin position="87"/>
        <end position="120"/>
    </location>
</feature>
<proteinExistence type="predicted"/>
<reference evidence="3 4" key="1">
    <citation type="submission" date="2018-04" db="EMBL/GenBank/DDBJ databases">
        <title>Bordetella sp. HZ20 isolated from seawater.</title>
        <authorList>
            <person name="Sun C."/>
        </authorList>
    </citation>
    <scope>NUCLEOTIDE SEQUENCE [LARGE SCALE GENOMIC DNA]</scope>
    <source>
        <strain evidence="3 4">HZ20</strain>
    </source>
</reference>
<dbReference type="Proteomes" id="UP000244571">
    <property type="component" value="Chromosome"/>
</dbReference>
<evidence type="ECO:0000259" key="2">
    <source>
        <dbReference type="Pfam" id="PF07331"/>
    </source>
</evidence>
<dbReference type="EMBL" id="CP028901">
    <property type="protein sequence ID" value="AWB34421.1"/>
    <property type="molecule type" value="Genomic_DNA"/>
</dbReference>
<sequence length="158" mass="17644">MLKRDFLIGMGTVLLAGLYLALIPYQVQPDSDGYDFVSGRTLPFMVGGFLLITGLALTITSLRTMHRTSSYEQAPSHESPGHRYKRVAMLTTLAVLYTLGLTYMGYIVSTILALAAAMVFSGERRKRLVVIISILTSVLLYYFFHKLMQVPLPDTLLF</sequence>
<dbReference type="RefSeq" id="WP_108621837.1">
    <property type="nucleotide sequence ID" value="NZ_CP028901.1"/>
</dbReference>
<feature type="transmembrane region" description="Helical" evidence="1">
    <location>
        <begin position="126"/>
        <end position="144"/>
    </location>
</feature>
<keyword evidence="1" id="KW-0472">Membrane</keyword>
<dbReference type="OrthoDB" id="6183775at2"/>
<organism evidence="3 4">
    <name type="scientific">Orrella marina</name>
    <dbReference type="NCBI Taxonomy" id="2163011"/>
    <lineage>
        <taxon>Bacteria</taxon>
        <taxon>Pseudomonadati</taxon>
        <taxon>Pseudomonadota</taxon>
        <taxon>Betaproteobacteria</taxon>
        <taxon>Burkholderiales</taxon>
        <taxon>Alcaligenaceae</taxon>
        <taxon>Orrella</taxon>
    </lineage>
</organism>
<dbReference type="KEGG" id="boz:DBV39_12690"/>
<keyword evidence="1" id="KW-0812">Transmembrane</keyword>
<keyword evidence="1" id="KW-1133">Transmembrane helix</keyword>
<protein>
    <recommendedName>
        <fullName evidence="2">DUF1468 domain-containing protein</fullName>
    </recommendedName>
</protein>
<dbReference type="AlphaFoldDB" id="A0A2R4XKW9"/>
<feature type="transmembrane region" description="Helical" evidence="1">
    <location>
        <begin position="45"/>
        <end position="66"/>
    </location>
</feature>
<feature type="domain" description="DUF1468" evidence="2">
    <location>
        <begin position="7"/>
        <end position="153"/>
    </location>
</feature>
<evidence type="ECO:0000256" key="1">
    <source>
        <dbReference type="SAM" id="Phobius"/>
    </source>
</evidence>
<dbReference type="InterPro" id="IPR009936">
    <property type="entry name" value="DUF1468"/>
</dbReference>
<accession>A0A2R4XKW9</accession>
<evidence type="ECO:0000313" key="4">
    <source>
        <dbReference type="Proteomes" id="UP000244571"/>
    </source>
</evidence>